<dbReference type="EMBL" id="JAQIZZ010000005">
    <property type="protein sequence ID" value="KAJ5540803.1"/>
    <property type="molecule type" value="Genomic_DNA"/>
</dbReference>
<organism evidence="2 3">
    <name type="scientific">Penicillium frequentans</name>
    <dbReference type="NCBI Taxonomy" id="3151616"/>
    <lineage>
        <taxon>Eukaryota</taxon>
        <taxon>Fungi</taxon>
        <taxon>Dikarya</taxon>
        <taxon>Ascomycota</taxon>
        <taxon>Pezizomycotina</taxon>
        <taxon>Eurotiomycetes</taxon>
        <taxon>Eurotiomycetidae</taxon>
        <taxon>Eurotiales</taxon>
        <taxon>Aspergillaceae</taxon>
        <taxon>Penicillium</taxon>
    </lineage>
</organism>
<dbReference type="AlphaFoldDB" id="A0AAD6CV68"/>
<proteinExistence type="predicted"/>
<comment type="caution">
    <text evidence="2">The sequence shown here is derived from an EMBL/GenBank/DDBJ whole genome shotgun (WGS) entry which is preliminary data.</text>
</comment>
<reference evidence="2 3" key="1">
    <citation type="journal article" date="2023" name="IMA Fungus">
        <title>Comparative genomic study of the Penicillium genus elucidates a diverse pangenome and 15 lateral gene transfer events.</title>
        <authorList>
            <person name="Petersen C."/>
            <person name="Sorensen T."/>
            <person name="Nielsen M.R."/>
            <person name="Sondergaard T.E."/>
            <person name="Sorensen J.L."/>
            <person name="Fitzpatrick D.A."/>
            <person name="Frisvad J.C."/>
            <person name="Nielsen K.L."/>
        </authorList>
    </citation>
    <scope>NUCLEOTIDE SEQUENCE [LARGE SCALE GENOMIC DNA]</scope>
    <source>
        <strain evidence="2 3">IBT 35679</strain>
    </source>
</reference>
<name>A0AAD6CV68_9EURO</name>
<accession>A0AAD6CV68</accession>
<dbReference type="Proteomes" id="UP001220324">
    <property type="component" value="Unassembled WGS sequence"/>
</dbReference>
<evidence type="ECO:0000256" key="1">
    <source>
        <dbReference type="SAM" id="SignalP"/>
    </source>
</evidence>
<gene>
    <name evidence="2" type="ORF">N7494_005879</name>
</gene>
<feature type="signal peptide" evidence="1">
    <location>
        <begin position="1"/>
        <end position="19"/>
    </location>
</feature>
<protein>
    <submittedName>
        <fullName evidence="2">Uncharacterized protein</fullName>
    </submittedName>
</protein>
<sequence>MLVHSLASLLLLAPLAALAQVQTSFVQNVNDITQVYEKGTQVFARSHSAETQYIGVKIYIDQAYEKTFYAYSQLRFGDNNNGLVPSHQTAASGLKFFDTLIGPTFACSPTSKTNQKNSDLKLGGFLYRSYDFWNVSFSQMSNDLFLTGNH</sequence>
<keyword evidence="3" id="KW-1185">Reference proteome</keyword>
<feature type="chain" id="PRO_5041981561" evidence="1">
    <location>
        <begin position="20"/>
        <end position="150"/>
    </location>
</feature>
<evidence type="ECO:0000313" key="2">
    <source>
        <dbReference type="EMBL" id="KAJ5540803.1"/>
    </source>
</evidence>
<keyword evidence="1" id="KW-0732">Signal</keyword>
<evidence type="ECO:0000313" key="3">
    <source>
        <dbReference type="Proteomes" id="UP001220324"/>
    </source>
</evidence>